<feature type="domain" description="Dipicolinate synthase subunit A N-terminal" evidence="1">
    <location>
        <begin position="5"/>
        <end position="110"/>
    </location>
</feature>
<dbReference type="Gene3D" id="3.40.50.720">
    <property type="entry name" value="NAD(P)-binding Rossmann-like Domain"/>
    <property type="match status" value="2"/>
</dbReference>
<accession>A0A2T2XLU3</accession>
<reference evidence="2 3" key="1">
    <citation type="journal article" date="2014" name="BMC Genomics">
        <title>Comparison of environmental and isolate Sulfobacillus genomes reveals diverse carbon, sulfur, nitrogen, and hydrogen metabolisms.</title>
        <authorList>
            <person name="Justice N.B."/>
            <person name="Norman A."/>
            <person name="Brown C.T."/>
            <person name="Singh A."/>
            <person name="Thomas B.C."/>
            <person name="Banfield J.F."/>
        </authorList>
    </citation>
    <scope>NUCLEOTIDE SEQUENCE [LARGE SCALE GENOMIC DNA]</scope>
    <source>
        <strain evidence="2">AMDSBA4</strain>
    </source>
</reference>
<proteinExistence type="predicted"/>
<dbReference type="Pfam" id="PF16924">
    <property type="entry name" value="DpaA_N"/>
    <property type="match status" value="1"/>
</dbReference>
<organism evidence="2 3">
    <name type="scientific">Sulfobacillus benefaciens</name>
    <dbReference type="NCBI Taxonomy" id="453960"/>
    <lineage>
        <taxon>Bacteria</taxon>
        <taxon>Bacillati</taxon>
        <taxon>Bacillota</taxon>
        <taxon>Clostridia</taxon>
        <taxon>Eubacteriales</taxon>
        <taxon>Clostridiales Family XVII. Incertae Sedis</taxon>
        <taxon>Sulfobacillus</taxon>
    </lineage>
</organism>
<sequence length="291" mass="31960">MRHRVVVAGGDARDAWLCRFLADQEFHVESWGMTVAEIEPFQAQRPGPDILIGPMTGIGPRGVMETIEGPQSVTPQLLAKMPEGGIVAAGLIAADVRAWAQDLGLMTVEYRKQPIFMWLNAVPTAEGALKAALGRSGFTVYHRSFAILGFGRVGSVLALRLQSYGANPEIFERSEERRAMASAYGFRVHSLDPQWCPPVDGLFNTIPHPVLTPEWFDLTDPAWIVDLASKPGGLSFSLHDKPEYSARYESILGIPGQVAPRRAAEIIWETLSVAISDRQLSPIAKTSERRT</sequence>
<dbReference type="EMBL" id="PXYW01000001">
    <property type="protein sequence ID" value="PSR35474.1"/>
    <property type="molecule type" value="Genomic_DNA"/>
</dbReference>
<evidence type="ECO:0000259" key="1">
    <source>
        <dbReference type="Pfam" id="PF16924"/>
    </source>
</evidence>
<dbReference type="SUPFAM" id="SSF51735">
    <property type="entry name" value="NAD(P)-binding Rossmann-fold domains"/>
    <property type="match status" value="1"/>
</dbReference>
<evidence type="ECO:0000313" key="2">
    <source>
        <dbReference type="EMBL" id="PSR35474.1"/>
    </source>
</evidence>
<name>A0A2T2XLU3_9FIRM</name>
<dbReference type="InterPro" id="IPR031629">
    <property type="entry name" value="DpaA_N"/>
</dbReference>
<dbReference type="InterPro" id="IPR036291">
    <property type="entry name" value="NAD(P)-bd_dom_sf"/>
</dbReference>
<evidence type="ECO:0000313" key="3">
    <source>
        <dbReference type="Proteomes" id="UP000242972"/>
    </source>
</evidence>
<gene>
    <name evidence="2" type="ORF">C7B46_00335</name>
</gene>
<protein>
    <submittedName>
        <fullName evidence="2">Hydroxyacid dehydrogenase</fullName>
    </submittedName>
</protein>
<dbReference type="AlphaFoldDB" id="A0A2T2XLU3"/>
<comment type="caution">
    <text evidence="2">The sequence shown here is derived from an EMBL/GenBank/DDBJ whole genome shotgun (WGS) entry which is preliminary data.</text>
</comment>
<dbReference type="Proteomes" id="UP000242972">
    <property type="component" value="Unassembled WGS sequence"/>
</dbReference>